<dbReference type="Pfam" id="PF19884">
    <property type="entry name" value="DUF6357"/>
    <property type="match status" value="2"/>
</dbReference>
<proteinExistence type="predicted"/>
<keyword evidence="3" id="KW-1185">Reference proteome</keyword>
<dbReference type="Proteomes" id="UP001144313">
    <property type="component" value="Unassembled WGS sequence"/>
</dbReference>
<protein>
    <submittedName>
        <fullName evidence="2">Uncharacterized protein</fullName>
    </submittedName>
</protein>
<accession>A0A9W6GB01</accession>
<dbReference type="AlphaFoldDB" id="A0A9W6GB01"/>
<reference evidence="2" key="1">
    <citation type="submission" date="2022-12" db="EMBL/GenBank/DDBJ databases">
        <title>Reference genome sequencing for broad-spectrum identification of bacterial and archaeal isolates by mass spectrometry.</title>
        <authorList>
            <person name="Sekiguchi Y."/>
            <person name="Tourlousse D.M."/>
        </authorList>
    </citation>
    <scope>NUCLEOTIDE SEQUENCE</scope>
    <source>
        <strain evidence="2">LLR39Z86</strain>
    </source>
</reference>
<dbReference type="RefSeq" id="WP_270117340.1">
    <property type="nucleotide sequence ID" value="NZ_BAAAOL010000001.1"/>
</dbReference>
<comment type="caution">
    <text evidence="2">The sequence shown here is derived from an EMBL/GenBank/DDBJ whole genome shotgun (WGS) entry which is preliminary data.</text>
</comment>
<feature type="region of interest" description="Disordered" evidence="1">
    <location>
        <begin position="408"/>
        <end position="431"/>
    </location>
</feature>
<evidence type="ECO:0000256" key="1">
    <source>
        <dbReference type="SAM" id="MobiDB-lite"/>
    </source>
</evidence>
<organism evidence="2 3">
    <name type="scientific">Glycomyces algeriensis</name>
    <dbReference type="NCBI Taxonomy" id="256037"/>
    <lineage>
        <taxon>Bacteria</taxon>
        <taxon>Bacillati</taxon>
        <taxon>Actinomycetota</taxon>
        <taxon>Actinomycetes</taxon>
        <taxon>Glycomycetales</taxon>
        <taxon>Glycomycetaceae</taxon>
        <taxon>Glycomyces</taxon>
    </lineage>
</organism>
<evidence type="ECO:0000313" key="3">
    <source>
        <dbReference type="Proteomes" id="UP001144313"/>
    </source>
</evidence>
<dbReference type="InterPro" id="IPR045937">
    <property type="entry name" value="DUF6357"/>
</dbReference>
<name>A0A9W6GB01_9ACTN</name>
<gene>
    <name evidence="2" type="ORF">GALLR39Z86_45400</name>
</gene>
<evidence type="ECO:0000313" key="2">
    <source>
        <dbReference type="EMBL" id="GLI44690.1"/>
    </source>
</evidence>
<sequence>MSSVEFARENRWLPRVLRQDGELALEVVGGADALHDPRVFTFPVGEAHLAVLRDDLARHLILLSALLPLCHAAGVSGPLDEDAAAALLDPILLADPDDVDAFLDRAGYDRVQLVAYGADVVLLDGGRVLASMGAAREAADWSRAQEYEADRDRARRGVALSPLDAAVLKYTGQYLHRSTIPRRNPQTVDPELLPEVLEVIGAAERACAGMAIARDARRGSTGTDKQDWNRMEEAAGAAVRGAHPGLAEDTVHTVSFLICSEAAADARKRPFDAEADRLDGAAAARALAFSDDKDAEQTWTPGSPRAAAEEFWQFVAERYGSGNQVFTIEDEAQGEGVQLFFYADAIARITTATPADGETEAVYRAEYSLVDDLGHFRALVRGFVDGGCAALDGLGRWLPDAEEFEQARRRRDEAARQGASGAGGEPAPGAETHRYVFRDDAGNEEQASVRHPQEGYVAFSAFFKDRAGEAVTIEDRTSGESLVLMPGRSVIARIEGGEGSRTEYLKVDRVNAYMPAAMRFFENGFAGLRLFGQWMPSLEDLEAAPEARGRARAAAITTASAAIEEVARIWADSGIVDPSDQCYVFFESDSLEEHQAERAELLELIGFLDLERVDPPAEADDGEVWVRTDPRLDTEFERWT</sequence>
<dbReference type="EMBL" id="BSDT01000001">
    <property type="protein sequence ID" value="GLI44690.1"/>
    <property type="molecule type" value="Genomic_DNA"/>
</dbReference>